<protein>
    <submittedName>
        <fullName evidence="3">Bacterial capsule synthesis protein</fullName>
    </submittedName>
</protein>
<dbReference type="InterPro" id="IPR029052">
    <property type="entry name" value="Metallo-depent_PP-like"/>
</dbReference>
<dbReference type="EMBL" id="AKWZ02000002">
    <property type="protein sequence ID" value="EPG75730.1"/>
    <property type="molecule type" value="Genomic_DNA"/>
</dbReference>
<dbReference type="PANTHER" id="PTHR33393:SF13">
    <property type="entry name" value="PGA BIOSYNTHESIS PROTEIN CAPA"/>
    <property type="match status" value="1"/>
</dbReference>
<dbReference type="InterPro" id="IPR052169">
    <property type="entry name" value="CW_Biosynth-Accessory"/>
</dbReference>
<dbReference type="RefSeq" id="WP_016547852.1">
    <property type="nucleotide sequence ID" value="NZ_AKWZ02000002.1"/>
</dbReference>
<name>S3VGX0_9LEPT</name>
<dbReference type="PROSITE" id="PS51257">
    <property type="entry name" value="PROKAR_LIPOPROTEIN"/>
    <property type="match status" value="1"/>
</dbReference>
<evidence type="ECO:0000256" key="1">
    <source>
        <dbReference type="ARBA" id="ARBA00005662"/>
    </source>
</evidence>
<dbReference type="InterPro" id="IPR019079">
    <property type="entry name" value="Capsule_synth_CapA"/>
</dbReference>
<organism evidence="3 4">
    <name type="scientific">Leptospira fainei serovar Hurstbridge str. BUT 6</name>
    <dbReference type="NCBI Taxonomy" id="1193011"/>
    <lineage>
        <taxon>Bacteria</taxon>
        <taxon>Pseudomonadati</taxon>
        <taxon>Spirochaetota</taxon>
        <taxon>Spirochaetia</taxon>
        <taxon>Leptospirales</taxon>
        <taxon>Leptospiraceae</taxon>
        <taxon>Leptospira</taxon>
    </lineage>
</organism>
<dbReference type="CDD" id="cd07381">
    <property type="entry name" value="MPP_CapA"/>
    <property type="match status" value="1"/>
</dbReference>
<dbReference type="SMART" id="SM00854">
    <property type="entry name" value="PGA_cap"/>
    <property type="match status" value="1"/>
</dbReference>
<proteinExistence type="inferred from homology"/>
<dbReference type="OrthoDB" id="9810906at2"/>
<gene>
    <name evidence="3" type="ORF">LEP1GSC058_0771</name>
</gene>
<dbReference type="Proteomes" id="UP000014540">
    <property type="component" value="Unassembled WGS sequence"/>
</dbReference>
<dbReference type="SUPFAM" id="SSF56300">
    <property type="entry name" value="Metallo-dependent phosphatases"/>
    <property type="match status" value="1"/>
</dbReference>
<sequence>MGLLFKISKDFSLARSRLLFLSSVPIICAFMSGCTSSSKITASTSPAASPTETSGFADQIRSGFEKLIGHEDDPEVLKVLIGGDVMFNWGIRDTIRAKGELAPVQGLKSIFEEVDLRMLNLETPVVSEKSWDMGKSYVFQAKDKDLDSFSYLGVDLVFLGNNHAMDHGLEGIAETRKFLKARGISFIGAGKNLDEALGPWSLEKKGTKLLVYSATNVAETRENYASDKPGVLYFEPSVILPNLKKDTPILPVKLGRKGRKFKKVRPVPQLRRASAILEKGFRIVSLHWGVEYSPLPTKEQRDQARLLLGNGVQVIVGHHPHIPQGIERIGGGIVFYSLGNLIFGSRNTYLNHNLIAILHIKKGKLLRAELVPIFGKFQTEIHQVRPLEGDDAKAFLKEIAVLSEDLGTKIRIDGDRGWIDLEDPK</sequence>
<accession>S3VGX0</accession>
<dbReference type="PANTHER" id="PTHR33393">
    <property type="entry name" value="POLYGLUTAMINE SYNTHESIS ACCESSORY PROTEIN RV0574C-RELATED"/>
    <property type="match status" value="1"/>
</dbReference>
<dbReference type="STRING" id="1193011.LEP1GSC058_0771"/>
<evidence type="ECO:0000313" key="4">
    <source>
        <dbReference type="Proteomes" id="UP000014540"/>
    </source>
</evidence>
<dbReference type="Gene3D" id="3.60.21.10">
    <property type="match status" value="1"/>
</dbReference>
<reference evidence="3" key="1">
    <citation type="submission" date="2013-04" db="EMBL/GenBank/DDBJ databases">
        <authorList>
            <person name="Harkins D.M."/>
            <person name="Durkin A.S."/>
            <person name="Selengut J.D."/>
            <person name="Sanka R."/>
            <person name="DePew J."/>
            <person name="Purushe J."/>
            <person name="Ahmed A."/>
            <person name="van der Linden H."/>
            <person name="Goris M.G.A."/>
            <person name="Hartskeerl R.A."/>
            <person name="Vinetz J.M."/>
            <person name="Sutton G.G."/>
            <person name="Nelson W.C."/>
            <person name="Fouts D.E."/>
        </authorList>
    </citation>
    <scope>NUCLEOTIDE SEQUENCE [LARGE SCALE GENOMIC DNA]</scope>
    <source>
        <strain evidence="3">BUT 6</strain>
    </source>
</reference>
<comment type="caution">
    <text evidence="3">The sequence shown here is derived from an EMBL/GenBank/DDBJ whole genome shotgun (WGS) entry which is preliminary data.</text>
</comment>
<evidence type="ECO:0000259" key="2">
    <source>
        <dbReference type="SMART" id="SM00854"/>
    </source>
</evidence>
<dbReference type="Pfam" id="PF09587">
    <property type="entry name" value="PGA_cap"/>
    <property type="match status" value="1"/>
</dbReference>
<comment type="similarity">
    <text evidence="1">Belongs to the CapA family.</text>
</comment>
<feature type="domain" description="Capsule synthesis protein CapA" evidence="2">
    <location>
        <begin position="78"/>
        <end position="345"/>
    </location>
</feature>
<evidence type="ECO:0000313" key="3">
    <source>
        <dbReference type="EMBL" id="EPG75730.1"/>
    </source>
</evidence>
<keyword evidence="4" id="KW-1185">Reference proteome</keyword>
<dbReference type="AlphaFoldDB" id="S3VGX0"/>